<comment type="caution">
    <text evidence="6">The sequence shown here is derived from an EMBL/GenBank/DDBJ whole genome shotgun (WGS) entry which is preliminary data.</text>
</comment>
<dbReference type="GO" id="GO:0046873">
    <property type="term" value="F:metal ion transmembrane transporter activity"/>
    <property type="evidence" value="ECO:0007669"/>
    <property type="project" value="InterPro"/>
</dbReference>
<evidence type="ECO:0000313" key="7">
    <source>
        <dbReference type="Proteomes" id="UP000178870"/>
    </source>
</evidence>
<dbReference type="GO" id="GO:0016020">
    <property type="term" value="C:membrane"/>
    <property type="evidence" value="ECO:0007669"/>
    <property type="project" value="UniProtKB-SubCell"/>
</dbReference>
<feature type="transmembrane region" description="Helical" evidence="5">
    <location>
        <begin position="227"/>
        <end position="245"/>
    </location>
</feature>
<evidence type="ECO:0000256" key="5">
    <source>
        <dbReference type="SAM" id="Phobius"/>
    </source>
</evidence>
<proteinExistence type="predicted"/>
<gene>
    <name evidence="6" type="ORF">A2803_04655</name>
</gene>
<comment type="subcellular location">
    <subcellularLocation>
        <location evidence="1">Membrane</location>
        <topology evidence="1">Multi-pass membrane protein</topology>
    </subcellularLocation>
</comment>
<evidence type="ECO:0008006" key="8">
    <source>
        <dbReference type="Google" id="ProtNLM"/>
    </source>
</evidence>
<dbReference type="Proteomes" id="UP000178870">
    <property type="component" value="Unassembled WGS sequence"/>
</dbReference>
<feature type="transmembrane region" description="Helical" evidence="5">
    <location>
        <begin position="193"/>
        <end position="215"/>
    </location>
</feature>
<keyword evidence="3 5" id="KW-1133">Transmembrane helix</keyword>
<reference evidence="6 7" key="1">
    <citation type="journal article" date="2016" name="Nat. Commun.">
        <title>Thousands of microbial genomes shed light on interconnected biogeochemical processes in an aquifer system.</title>
        <authorList>
            <person name="Anantharaman K."/>
            <person name="Brown C.T."/>
            <person name="Hug L.A."/>
            <person name="Sharon I."/>
            <person name="Castelle C.J."/>
            <person name="Probst A.J."/>
            <person name="Thomas B.C."/>
            <person name="Singh A."/>
            <person name="Wilkins M.J."/>
            <person name="Karaoz U."/>
            <person name="Brodie E.L."/>
            <person name="Williams K.H."/>
            <person name="Hubbard S.S."/>
            <person name="Banfield J.F."/>
        </authorList>
    </citation>
    <scope>NUCLEOTIDE SEQUENCE [LARGE SCALE GENOMIC DNA]</scope>
</reference>
<protein>
    <recommendedName>
        <fullName evidence="8">ZIP zinc transporter</fullName>
    </recommendedName>
</protein>
<dbReference type="EMBL" id="MGGP01000022">
    <property type="protein sequence ID" value="OGM31692.1"/>
    <property type="molecule type" value="Genomic_DNA"/>
</dbReference>
<dbReference type="PANTHER" id="PTHR16950:SF16">
    <property type="entry name" value="ZINC TRANSPORTER ZIP13"/>
    <property type="match status" value="1"/>
</dbReference>
<dbReference type="PANTHER" id="PTHR16950">
    <property type="entry name" value="ZINC TRANSPORTER SLC39A7 HISTIDINE-RICH MEMBRANE PROTEIN KE4"/>
    <property type="match status" value="1"/>
</dbReference>
<organism evidence="6 7">
    <name type="scientific">Candidatus Woesebacteria bacterium RIFCSPHIGHO2_01_FULL_44_21</name>
    <dbReference type="NCBI Taxonomy" id="1802503"/>
    <lineage>
        <taxon>Bacteria</taxon>
        <taxon>Candidatus Woeseibacteriota</taxon>
    </lineage>
</organism>
<evidence type="ECO:0000256" key="2">
    <source>
        <dbReference type="ARBA" id="ARBA00022692"/>
    </source>
</evidence>
<dbReference type="InterPro" id="IPR003689">
    <property type="entry name" value="ZIP"/>
</dbReference>
<sequence length="249" mass="27005">MSEVLQLFLLALLGSIVALLGGVVFLYDRKLSSTLERHSIPFAAGVLVTVALLALIPEAFELIGESALVIVLFSFFGAYLLEHFLVSIHHHERHHHHGRVQESSVALVVMGDTIHNFIDGIAIAVSFFVNPGLGLATAFSTFLHEVPHEIGDFGILLSAGWKRRKILLINVISASFTIVGAFLTFFVAESNSFVGGMMAVSAGIFLYLGTIDFLPRISHGYTSRVKSLFPLVLGVAIMIAVLMLVPHAK</sequence>
<evidence type="ECO:0000313" key="6">
    <source>
        <dbReference type="EMBL" id="OGM31692.1"/>
    </source>
</evidence>
<evidence type="ECO:0000256" key="1">
    <source>
        <dbReference type="ARBA" id="ARBA00004141"/>
    </source>
</evidence>
<keyword evidence="4 5" id="KW-0472">Membrane</keyword>
<name>A0A1F7YWG7_9BACT</name>
<dbReference type="Pfam" id="PF02535">
    <property type="entry name" value="Zip"/>
    <property type="match status" value="1"/>
</dbReference>
<feature type="transmembrane region" description="Helical" evidence="5">
    <location>
        <begin position="62"/>
        <end position="81"/>
    </location>
</feature>
<accession>A0A1F7YWG7</accession>
<feature type="transmembrane region" description="Helical" evidence="5">
    <location>
        <begin position="166"/>
        <end position="187"/>
    </location>
</feature>
<evidence type="ECO:0000256" key="3">
    <source>
        <dbReference type="ARBA" id="ARBA00022989"/>
    </source>
</evidence>
<keyword evidence="2 5" id="KW-0812">Transmembrane</keyword>
<dbReference type="AlphaFoldDB" id="A0A1F7YWG7"/>
<feature type="transmembrane region" description="Helical" evidence="5">
    <location>
        <begin position="6"/>
        <end position="27"/>
    </location>
</feature>
<feature type="transmembrane region" description="Helical" evidence="5">
    <location>
        <begin position="39"/>
        <end position="56"/>
    </location>
</feature>
<evidence type="ECO:0000256" key="4">
    <source>
        <dbReference type="ARBA" id="ARBA00023136"/>
    </source>
</evidence>